<gene>
    <name evidence="1" type="ORF">MSG28_007282</name>
</gene>
<evidence type="ECO:0000313" key="1">
    <source>
        <dbReference type="EMBL" id="KAI8428483.1"/>
    </source>
</evidence>
<organism evidence="1 2">
    <name type="scientific">Choristoneura fumiferana</name>
    <name type="common">Spruce budworm moth</name>
    <name type="synonym">Archips fumiferana</name>
    <dbReference type="NCBI Taxonomy" id="7141"/>
    <lineage>
        <taxon>Eukaryota</taxon>
        <taxon>Metazoa</taxon>
        <taxon>Ecdysozoa</taxon>
        <taxon>Arthropoda</taxon>
        <taxon>Hexapoda</taxon>
        <taxon>Insecta</taxon>
        <taxon>Pterygota</taxon>
        <taxon>Neoptera</taxon>
        <taxon>Endopterygota</taxon>
        <taxon>Lepidoptera</taxon>
        <taxon>Glossata</taxon>
        <taxon>Ditrysia</taxon>
        <taxon>Tortricoidea</taxon>
        <taxon>Tortricidae</taxon>
        <taxon>Tortricinae</taxon>
        <taxon>Choristoneura</taxon>
    </lineage>
</organism>
<reference evidence="1 2" key="1">
    <citation type="journal article" date="2022" name="Genome Biol. Evol.">
        <title>The Spruce Budworm Genome: Reconstructing the Evolutionary History of Antifreeze Proteins.</title>
        <authorList>
            <person name="Beliveau C."/>
            <person name="Gagne P."/>
            <person name="Picq S."/>
            <person name="Vernygora O."/>
            <person name="Keeling C.I."/>
            <person name="Pinkney K."/>
            <person name="Doucet D."/>
            <person name="Wen F."/>
            <person name="Johnston J.S."/>
            <person name="Maaroufi H."/>
            <person name="Boyle B."/>
            <person name="Laroche J."/>
            <person name="Dewar K."/>
            <person name="Juretic N."/>
            <person name="Blackburn G."/>
            <person name="Nisole A."/>
            <person name="Brunet B."/>
            <person name="Brandao M."/>
            <person name="Lumley L."/>
            <person name="Duan J."/>
            <person name="Quan G."/>
            <person name="Lucarotti C.J."/>
            <person name="Roe A.D."/>
            <person name="Sperling F.A.H."/>
            <person name="Levesque R.C."/>
            <person name="Cusson M."/>
        </authorList>
    </citation>
    <scope>NUCLEOTIDE SEQUENCE [LARGE SCALE GENOMIC DNA]</scope>
    <source>
        <strain evidence="1">Glfc:IPQL:Cfum</strain>
    </source>
</reference>
<name>A0ACC0JX27_CHOFU</name>
<sequence>MLYYHAANIAHCFSYTISMPTFLTPGRHGYSVRFSRTRPDALAVATSQYYGLAGGGTLFFLELAPDGATIWDPESEACLSTFAGHSQLVYTAAFSPHSPATFASVSGDGHLKLWSCTEPSRPAAVVKAHDAEDVNARSEECNFPHTPLRSLRLFPTILLRGYGT</sequence>
<proteinExistence type="predicted"/>
<dbReference type="Proteomes" id="UP001064048">
    <property type="component" value="Chromosome 12"/>
</dbReference>
<evidence type="ECO:0000313" key="2">
    <source>
        <dbReference type="Proteomes" id="UP001064048"/>
    </source>
</evidence>
<comment type="caution">
    <text evidence="1">The sequence shown here is derived from an EMBL/GenBank/DDBJ whole genome shotgun (WGS) entry which is preliminary data.</text>
</comment>
<dbReference type="EMBL" id="CM046112">
    <property type="protein sequence ID" value="KAI8428483.1"/>
    <property type="molecule type" value="Genomic_DNA"/>
</dbReference>
<keyword evidence="2" id="KW-1185">Reference proteome</keyword>
<accession>A0ACC0JX27</accession>
<protein>
    <submittedName>
        <fullName evidence="1">Uncharacterized protein</fullName>
    </submittedName>
</protein>